<dbReference type="EMBL" id="JAIWYP010000015">
    <property type="protein sequence ID" value="KAH3703620.1"/>
    <property type="molecule type" value="Genomic_DNA"/>
</dbReference>
<accession>A0A9D4BHP9</accession>
<dbReference type="AlphaFoldDB" id="A0A9D4BHP9"/>
<sequence length="81" mass="8911">MNKQCFPFGRQNSDADGLNRAAVDANIVTAFTTVLIATVEEEPLCFSIADPSKIAELEQETIVPDAVMQTHALSSKDWRRS</sequence>
<reference evidence="1" key="1">
    <citation type="journal article" date="2019" name="bioRxiv">
        <title>The Genome of the Zebra Mussel, Dreissena polymorpha: A Resource for Invasive Species Research.</title>
        <authorList>
            <person name="McCartney M.A."/>
            <person name="Auch B."/>
            <person name="Kono T."/>
            <person name="Mallez S."/>
            <person name="Zhang Y."/>
            <person name="Obille A."/>
            <person name="Becker A."/>
            <person name="Abrahante J.E."/>
            <person name="Garbe J."/>
            <person name="Badalamenti J.P."/>
            <person name="Herman A."/>
            <person name="Mangelson H."/>
            <person name="Liachko I."/>
            <person name="Sullivan S."/>
            <person name="Sone E.D."/>
            <person name="Koren S."/>
            <person name="Silverstein K.A.T."/>
            <person name="Beckman K.B."/>
            <person name="Gohl D.M."/>
        </authorList>
    </citation>
    <scope>NUCLEOTIDE SEQUENCE</scope>
    <source>
        <strain evidence="1">Duluth1</strain>
        <tissue evidence="1">Whole animal</tissue>
    </source>
</reference>
<dbReference type="Proteomes" id="UP000828390">
    <property type="component" value="Unassembled WGS sequence"/>
</dbReference>
<proteinExistence type="predicted"/>
<evidence type="ECO:0000313" key="2">
    <source>
        <dbReference type="Proteomes" id="UP000828390"/>
    </source>
</evidence>
<protein>
    <submittedName>
        <fullName evidence="1">Uncharacterized protein</fullName>
    </submittedName>
</protein>
<organism evidence="1 2">
    <name type="scientific">Dreissena polymorpha</name>
    <name type="common">Zebra mussel</name>
    <name type="synonym">Mytilus polymorpha</name>
    <dbReference type="NCBI Taxonomy" id="45954"/>
    <lineage>
        <taxon>Eukaryota</taxon>
        <taxon>Metazoa</taxon>
        <taxon>Spiralia</taxon>
        <taxon>Lophotrochozoa</taxon>
        <taxon>Mollusca</taxon>
        <taxon>Bivalvia</taxon>
        <taxon>Autobranchia</taxon>
        <taxon>Heteroconchia</taxon>
        <taxon>Euheterodonta</taxon>
        <taxon>Imparidentia</taxon>
        <taxon>Neoheterodontei</taxon>
        <taxon>Myida</taxon>
        <taxon>Dreissenoidea</taxon>
        <taxon>Dreissenidae</taxon>
        <taxon>Dreissena</taxon>
    </lineage>
</organism>
<gene>
    <name evidence="1" type="ORF">DPMN_078659</name>
</gene>
<evidence type="ECO:0000313" key="1">
    <source>
        <dbReference type="EMBL" id="KAH3703620.1"/>
    </source>
</evidence>
<comment type="caution">
    <text evidence="1">The sequence shown here is derived from an EMBL/GenBank/DDBJ whole genome shotgun (WGS) entry which is preliminary data.</text>
</comment>
<keyword evidence="2" id="KW-1185">Reference proteome</keyword>
<reference evidence="1" key="2">
    <citation type="submission" date="2020-11" db="EMBL/GenBank/DDBJ databases">
        <authorList>
            <person name="McCartney M.A."/>
            <person name="Auch B."/>
            <person name="Kono T."/>
            <person name="Mallez S."/>
            <person name="Becker A."/>
            <person name="Gohl D.M."/>
            <person name="Silverstein K.A.T."/>
            <person name="Koren S."/>
            <person name="Bechman K.B."/>
            <person name="Herman A."/>
            <person name="Abrahante J.E."/>
            <person name="Garbe J."/>
        </authorList>
    </citation>
    <scope>NUCLEOTIDE SEQUENCE</scope>
    <source>
        <strain evidence="1">Duluth1</strain>
        <tissue evidence="1">Whole animal</tissue>
    </source>
</reference>
<name>A0A9D4BHP9_DREPO</name>